<evidence type="ECO:0000313" key="3">
    <source>
        <dbReference type="Proteomes" id="UP000237441"/>
    </source>
</evidence>
<proteinExistence type="predicted"/>
<gene>
    <name evidence="2" type="ORF">BB8028_0002g00350</name>
</gene>
<evidence type="ECO:0000313" key="2">
    <source>
        <dbReference type="EMBL" id="PQK09711.1"/>
    </source>
</evidence>
<dbReference type="OrthoDB" id="4191831at2759"/>
<dbReference type="InterPro" id="IPR001810">
    <property type="entry name" value="F-box_dom"/>
</dbReference>
<feature type="domain" description="F-box" evidence="1">
    <location>
        <begin position="2"/>
        <end position="56"/>
    </location>
</feature>
<dbReference type="Proteomes" id="UP000237441">
    <property type="component" value="Unassembled WGS sequence"/>
</dbReference>
<accession>A0A2S7Y0R5</accession>
<sequence>MALSPLDWPSELLLSLLELLPLNDLLSMTTVNKSIRTLALPLAYSTVETRWTWHRLPPVIQLLQSLLERRELAGYIRNLRLVGNGFDDRTELSEPPTFPLDADLLGKATEVIESTRVPFTKLWIDELHSGSVDAIVALLVTMAPNLTSLHLGPNFTVRSRLWGGIFHYALCGPPNSCNLPTYQNLRSVETSWRTKEWHHIAVCNTADVLPLFYLPRIENLSVSIDNPVEFAWPSSHPPAPSSLASLDIFRLRESRIGPVLSVLEGLQRLHWHWSYQPDLDEQVSKGVLELEKAATALNQVADTLTDLTIGALTRPRISDGDYDPPPLELRGSLHLSRLGKLTKLRLPWVFLMGWSKSSSSARKLLGLLPLSLELLELTSDLNDHDEWEWHNDDSIINAIKVQLTSQSISRCPCLRRIVLPIPGEYSEMTDQREVPTSTYMSAIDSEPWSIRRANAASWFCVDGQCLEFLASLVENENMSMGNDCLVLSKGAR</sequence>
<organism evidence="2 3">
    <name type="scientific">Beauveria bassiana</name>
    <name type="common">White muscardine disease fungus</name>
    <name type="synonym">Tritirachium shiotae</name>
    <dbReference type="NCBI Taxonomy" id="176275"/>
    <lineage>
        <taxon>Eukaryota</taxon>
        <taxon>Fungi</taxon>
        <taxon>Dikarya</taxon>
        <taxon>Ascomycota</taxon>
        <taxon>Pezizomycotina</taxon>
        <taxon>Sordariomycetes</taxon>
        <taxon>Hypocreomycetidae</taxon>
        <taxon>Hypocreales</taxon>
        <taxon>Cordycipitaceae</taxon>
        <taxon>Beauveria</taxon>
    </lineage>
</organism>
<dbReference type="EMBL" id="JRHA01000002">
    <property type="protein sequence ID" value="PQK09711.1"/>
    <property type="molecule type" value="Genomic_DNA"/>
</dbReference>
<reference evidence="2 3" key="1">
    <citation type="submission" date="2016-07" db="EMBL/GenBank/DDBJ databases">
        <title>Comparative genomics of the entomopathogenic fungus Beauveria bassiana.</title>
        <authorList>
            <person name="Valero Jimenez C.A."/>
            <person name="Zwaan B.J."/>
            <person name="Van Kan J.A."/>
            <person name="Takken W."/>
            <person name="Debets A.J."/>
            <person name="Schoustra S.E."/>
            <person name="Koenraadt C.J."/>
        </authorList>
    </citation>
    <scope>NUCLEOTIDE SEQUENCE [LARGE SCALE GENOMIC DNA]</scope>
    <source>
        <strain evidence="2 3">ARSEF 8028</strain>
    </source>
</reference>
<comment type="caution">
    <text evidence="2">The sequence shown here is derived from an EMBL/GenBank/DDBJ whole genome shotgun (WGS) entry which is preliminary data.</text>
</comment>
<dbReference type="PROSITE" id="PS50181">
    <property type="entry name" value="FBOX"/>
    <property type="match status" value="1"/>
</dbReference>
<evidence type="ECO:0000259" key="1">
    <source>
        <dbReference type="PROSITE" id="PS50181"/>
    </source>
</evidence>
<name>A0A2S7Y0R5_BEABA</name>
<dbReference type="AlphaFoldDB" id="A0A2S7Y0R5"/>
<protein>
    <recommendedName>
        <fullName evidence="1">F-box domain-containing protein</fullName>
    </recommendedName>
</protein>